<keyword evidence="4" id="KW-1185">Reference proteome</keyword>
<evidence type="ECO:0000313" key="3">
    <source>
        <dbReference type="EMBL" id="KAK2559726.1"/>
    </source>
</evidence>
<organism evidence="3 4">
    <name type="scientific">Acropora cervicornis</name>
    <name type="common">Staghorn coral</name>
    <dbReference type="NCBI Taxonomy" id="6130"/>
    <lineage>
        <taxon>Eukaryota</taxon>
        <taxon>Metazoa</taxon>
        <taxon>Cnidaria</taxon>
        <taxon>Anthozoa</taxon>
        <taxon>Hexacorallia</taxon>
        <taxon>Scleractinia</taxon>
        <taxon>Astrocoeniina</taxon>
        <taxon>Acroporidae</taxon>
        <taxon>Acropora</taxon>
    </lineage>
</organism>
<feature type="compositionally biased region" description="Polar residues" evidence="1">
    <location>
        <begin position="740"/>
        <end position="757"/>
    </location>
</feature>
<feature type="compositionally biased region" description="Basic and acidic residues" evidence="1">
    <location>
        <begin position="466"/>
        <end position="480"/>
    </location>
</feature>
<name>A0AAD9V3D4_ACRCE</name>
<dbReference type="PANTHER" id="PTHR35450:SF2">
    <property type="entry name" value="REVERSE TRANSCRIPTASE DOMAIN-CONTAINING PROTEIN"/>
    <property type="match status" value="1"/>
</dbReference>
<reference evidence="3" key="1">
    <citation type="journal article" date="2023" name="G3 (Bethesda)">
        <title>Whole genome assembly and annotation of the endangered Caribbean coral Acropora cervicornis.</title>
        <authorList>
            <person name="Selwyn J.D."/>
            <person name="Vollmer S.V."/>
        </authorList>
    </citation>
    <scope>NUCLEOTIDE SEQUENCE</scope>
    <source>
        <strain evidence="3">K2</strain>
    </source>
</reference>
<feature type="compositionally biased region" description="Polar residues" evidence="1">
    <location>
        <begin position="45"/>
        <end position="59"/>
    </location>
</feature>
<feature type="domain" description="Reverse transcriptase zinc-binding" evidence="2">
    <location>
        <begin position="1141"/>
        <end position="1224"/>
    </location>
</feature>
<dbReference type="Proteomes" id="UP001249851">
    <property type="component" value="Unassembled WGS sequence"/>
</dbReference>
<feature type="compositionally biased region" description="Low complexity" evidence="1">
    <location>
        <begin position="514"/>
        <end position="523"/>
    </location>
</feature>
<evidence type="ECO:0000259" key="2">
    <source>
        <dbReference type="Pfam" id="PF13966"/>
    </source>
</evidence>
<feature type="region of interest" description="Disordered" evidence="1">
    <location>
        <begin position="888"/>
        <end position="928"/>
    </location>
</feature>
<comment type="caution">
    <text evidence="3">The sequence shown here is derived from an EMBL/GenBank/DDBJ whole genome shotgun (WGS) entry which is preliminary data.</text>
</comment>
<feature type="compositionally biased region" description="Basic and acidic residues" evidence="1">
    <location>
        <begin position="799"/>
        <end position="815"/>
    </location>
</feature>
<feature type="compositionally biased region" description="Basic and acidic residues" evidence="1">
    <location>
        <begin position="312"/>
        <end position="322"/>
    </location>
</feature>
<feature type="compositionally biased region" description="Polar residues" evidence="1">
    <location>
        <begin position="78"/>
        <end position="101"/>
    </location>
</feature>
<dbReference type="Pfam" id="PF13966">
    <property type="entry name" value="zf-RVT"/>
    <property type="match status" value="1"/>
</dbReference>
<feature type="region of interest" description="Disordered" evidence="1">
    <location>
        <begin position="696"/>
        <end position="763"/>
    </location>
</feature>
<feature type="compositionally biased region" description="Polar residues" evidence="1">
    <location>
        <begin position="255"/>
        <end position="280"/>
    </location>
</feature>
<feature type="compositionally biased region" description="Polar residues" evidence="1">
    <location>
        <begin position="404"/>
        <end position="418"/>
    </location>
</feature>
<feature type="compositionally biased region" description="Polar residues" evidence="1">
    <location>
        <begin position="546"/>
        <end position="563"/>
    </location>
</feature>
<feature type="compositionally biased region" description="Polar residues" evidence="1">
    <location>
        <begin position="19"/>
        <end position="36"/>
    </location>
</feature>
<feature type="compositionally biased region" description="Polar residues" evidence="1">
    <location>
        <begin position="524"/>
        <end position="535"/>
    </location>
</feature>
<dbReference type="PANTHER" id="PTHR35450">
    <property type="entry name" value="REVERSE TRANSCRIPTASE DOMAIN-CONTAINING PROTEIN"/>
    <property type="match status" value="1"/>
</dbReference>
<feature type="region of interest" description="Disordered" evidence="1">
    <location>
        <begin position="625"/>
        <end position="654"/>
    </location>
</feature>
<proteinExistence type="predicted"/>
<feature type="compositionally biased region" description="Polar residues" evidence="1">
    <location>
        <begin position="431"/>
        <end position="445"/>
    </location>
</feature>
<evidence type="ECO:0000313" key="4">
    <source>
        <dbReference type="Proteomes" id="UP001249851"/>
    </source>
</evidence>
<feature type="compositionally biased region" description="Pro residues" evidence="1">
    <location>
        <begin position="899"/>
        <end position="913"/>
    </location>
</feature>
<feature type="compositionally biased region" description="Basic and acidic residues" evidence="1">
    <location>
        <begin position="241"/>
        <end position="254"/>
    </location>
</feature>
<dbReference type="InterPro" id="IPR026960">
    <property type="entry name" value="RVT-Znf"/>
</dbReference>
<feature type="region of interest" description="Disordered" evidence="1">
    <location>
        <begin position="796"/>
        <end position="826"/>
    </location>
</feature>
<protein>
    <recommendedName>
        <fullName evidence="2">Reverse transcriptase zinc-binding domain-containing protein</fullName>
    </recommendedName>
</protein>
<reference evidence="3" key="2">
    <citation type="journal article" date="2023" name="Science">
        <title>Genomic signatures of disease resistance in endangered staghorn corals.</title>
        <authorList>
            <person name="Vollmer S.V."/>
            <person name="Selwyn J.D."/>
            <person name="Despard B.A."/>
            <person name="Roesel C.L."/>
        </authorList>
    </citation>
    <scope>NUCLEOTIDE SEQUENCE</scope>
    <source>
        <strain evidence="3">K2</strain>
    </source>
</reference>
<feature type="compositionally biased region" description="Low complexity" evidence="1">
    <location>
        <begin position="708"/>
        <end position="722"/>
    </location>
</feature>
<feature type="compositionally biased region" description="Polar residues" evidence="1">
    <location>
        <begin position="384"/>
        <end position="397"/>
    </location>
</feature>
<feature type="region of interest" description="Disordered" evidence="1">
    <location>
        <begin position="384"/>
        <end position="587"/>
    </location>
</feature>
<feature type="compositionally biased region" description="Basic and acidic residues" evidence="1">
    <location>
        <begin position="536"/>
        <end position="545"/>
    </location>
</feature>
<evidence type="ECO:0000256" key="1">
    <source>
        <dbReference type="SAM" id="MobiDB-lite"/>
    </source>
</evidence>
<feature type="compositionally biased region" description="Basic residues" evidence="1">
    <location>
        <begin position="888"/>
        <end position="898"/>
    </location>
</feature>
<feature type="compositionally biased region" description="Basic and acidic residues" evidence="1">
    <location>
        <begin position="1"/>
        <end position="10"/>
    </location>
</feature>
<dbReference type="EMBL" id="JARQWQ010000039">
    <property type="protein sequence ID" value="KAK2559726.1"/>
    <property type="molecule type" value="Genomic_DNA"/>
</dbReference>
<gene>
    <name evidence="3" type="ORF">P5673_017817</name>
</gene>
<sequence>MGRPVDDRRHSNSLGLILSRQTQNEGNFSTNSSNEGQKFERKPQASDNAVSMQKYSASFPSDRDYSYTEALFTGTPLLNGNPYGSNQAPKSHPSNSNSGDRNSVRPVAEPSVDGNQDPNKQRGNKAGQTESHSEVGEQANMEKHYSYTSSGNATENLKNQYQVNRPTQHKTPYNTQDEHHYNFGPVQADIQQHFARNQGRDGSQSMFKSYDEESNILNPNPLRLGNKIDEHRNHAFNSDFQKTETEHESEDNRAQKPSNEYSNSLFREGSDSSNRLNSGRMTPDSKENLAHQYTSPDKVKTDFSYSPKNHSHPYEPSEEKQNAESNVPLHSVKETFLSTGRINAADHRMEGINNLLRPHKIIQSSFDQELTHTIVTGPWNQQDRLGTFASHSPSNTSHSDEHSFQPSSSKVGRISSQYHDSDETTPHLQKPFSTASSETDPSSVVQMERTRQQSESVPLPMNSEALYHENKTLNEERGSNEEANAQTSWQNNESNTQRNDGSNQSLQESLPVQSSNVRGSSSSYHEGSNPSQFSSTDEHFNERQNHGGSLSSQENPINSSSRPQTEDSPDLEESHHFAGTKFQGRPVQWVLTNDESVSHEWTGNAPKQMANNKYDKESVYKQGGSYRIQSMTNPQRSSANEYEGDPFQGSLQSSSTTHVAPLNLIRHQGQLKNREDASNQINEDKNYFPYSEKLQNSLSKPTRHDHNLSGVSPPGSSLSSLESHPEFQVGVAEQVEEMNSGYQSPRANETQQHTESTYYGKASEEAGNQTVQENDHDNRNQKIVYFLKMAKGIPLLNKRPIDDQRRQHNDTHKPESPSSNEMEQPPSRVIGVGVGLLNNKPINAQNRNHYNETHYMGTHVDSQMVEDERKDIYVDEMVFSEATKKWYRRRRRRRRKPRPSSPYPMPFPSPSPSPATGGGGGALGGSSVDSNVPQDIGMEFGINKCGVLVLKRDKIAKMEGVLLPDGQVMKEIEDRGYRYLGILETDHLKEKEMKDLLSKEYKCTLKVVLKSKLSGKNKIMAANTWAVAILRYSAGVVEWKTNELKVLDRETRKLMTLYGALHPKSDVDRVYLARQKGGRGLISCEMCVKAEENNLAWYVRNSSERLMAGVRKIKILDSEGAKEKNEFKRDRQNASLNRWTGKKMYGQFLREMPETVDKDKTWEWTRKSDLKVETEALIFAAQEQALRTNYVKFNIDKSVDSPLCRMCNQKGETINHILSECKMLAQKEYKRRHDNIARLVHWKLCCKYGMSRGEKWYEHQLEGVVENEKCKILWDMTIQCDLVIEARRPDIVVVEKENNKAIIVDIASPWDHRVYEKEGEKIEKYQDLKREIGRLWGIRHLEVVPVVVGALGVVSKRLDAWLEKLGVMIRTGLLQKTALLGTARILRKLLDS</sequence>
<feature type="region of interest" description="Disordered" evidence="1">
    <location>
        <begin position="1"/>
        <end position="64"/>
    </location>
</feature>
<feature type="region of interest" description="Disordered" evidence="1">
    <location>
        <begin position="78"/>
        <end position="139"/>
    </location>
</feature>
<feature type="region of interest" description="Disordered" evidence="1">
    <location>
        <begin position="238"/>
        <end position="326"/>
    </location>
</feature>
<feature type="compositionally biased region" description="Polar residues" evidence="1">
    <location>
        <begin position="627"/>
        <end position="640"/>
    </location>
</feature>
<accession>A0AAD9V3D4</accession>
<feature type="compositionally biased region" description="Polar residues" evidence="1">
    <location>
        <begin position="481"/>
        <end position="513"/>
    </location>
</feature>